<dbReference type="OrthoDB" id="10253869at2759"/>
<accession>S3D8W2</accession>
<dbReference type="RefSeq" id="XP_008084349.1">
    <property type="nucleotide sequence ID" value="XM_008086158.1"/>
</dbReference>
<dbReference type="HOGENOM" id="CLU_066049_0_0_1"/>
<organism evidence="2 3">
    <name type="scientific">Glarea lozoyensis (strain ATCC 20868 / MF5171)</name>
    <dbReference type="NCBI Taxonomy" id="1116229"/>
    <lineage>
        <taxon>Eukaryota</taxon>
        <taxon>Fungi</taxon>
        <taxon>Dikarya</taxon>
        <taxon>Ascomycota</taxon>
        <taxon>Pezizomycotina</taxon>
        <taxon>Leotiomycetes</taxon>
        <taxon>Helotiales</taxon>
        <taxon>Helotiaceae</taxon>
        <taxon>Glarea</taxon>
    </lineage>
</organism>
<dbReference type="GeneID" id="19468609"/>
<dbReference type="AlphaFoldDB" id="S3D8W2"/>
<dbReference type="Pfam" id="PF00975">
    <property type="entry name" value="Thioesterase"/>
    <property type="match status" value="1"/>
</dbReference>
<gene>
    <name evidence="2" type="ORF">GLAREA_09561</name>
</gene>
<dbReference type="OMA" id="SNHYEMF"/>
<dbReference type="InterPro" id="IPR029058">
    <property type="entry name" value="AB_hydrolase_fold"/>
</dbReference>
<protein>
    <submittedName>
        <fullName evidence="2">Alpha/beta-Hydrolase</fullName>
    </submittedName>
</protein>
<dbReference type="SUPFAM" id="SSF53474">
    <property type="entry name" value="alpha/beta-Hydrolases"/>
    <property type="match status" value="1"/>
</dbReference>
<feature type="domain" description="Thioesterase" evidence="1">
    <location>
        <begin position="21"/>
        <end position="120"/>
    </location>
</feature>
<name>S3D8W2_GLAL2</name>
<dbReference type="EMBL" id="KE145368">
    <property type="protein sequence ID" value="EPE28441.1"/>
    <property type="molecule type" value="Genomic_DNA"/>
</dbReference>
<sequence length="301" mass="33587">MEDNPMCIQYSPYENSRHATPLVLIHDGGGTIFPYVRLGSLNRDVWAIHDPNWSTSELYEGGLDEMAGVYIDFIKNVGIRGSILLGGWSLGGYISLAIAKKLAGAVSPEFSIAGMLIIDSPLHIPMCKLRPAGPDPDFEHLPELVRKSFANCDVYLKEWELPHWDGPTCQGSPVRATIHDEVYTIPNDRILQKRLGQKWCTIEVKRFEHDASIPENSAGPPPAVMIRCDLPSPNGRGLEPCHIDRFRHEPLLRWDGSYPSFIKAVIDVDTTHYGIFDPSHVKVATQQLNEGLDILDSLKVL</sequence>
<evidence type="ECO:0000313" key="3">
    <source>
        <dbReference type="Proteomes" id="UP000016922"/>
    </source>
</evidence>
<proteinExistence type="predicted"/>
<dbReference type="Gene3D" id="3.40.50.1820">
    <property type="entry name" value="alpha/beta hydrolase"/>
    <property type="match status" value="1"/>
</dbReference>
<evidence type="ECO:0000313" key="2">
    <source>
        <dbReference type="EMBL" id="EPE28441.1"/>
    </source>
</evidence>
<dbReference type="InterPro" id="IPR001031">
    <property type="entry name" value="Thioesterase"/>
</dbReference>
<keyword evidence="3" id="KW-1185">Reference proteome</keyword>
<keyword evidence="2" id="KW-0378">Hydrolase</keyword>
<dbReference type="eggNOG" id="ENOG502S3GI">
    <property type="taxonomic scope" value="Eukaryota"/>
</dbReference>
<reference evidence="2 3" key="1">
    <citation type="journal article" date="2013" name="BMC Genomics">
        <title>Genomics-driven discovery of the pneumocandin biosynthetic gene cluster in the fungus Glarea lozoyensis.</title>
        <authorList>
            <person name="Chen L."/>
            <person name="Yue Q."/>
            <person name="Zhang X."/>
            <person name="Xiang M."/>
            <person name="Wang C."/>
            <person name="Li S."/>
            <person name="Che Y."/>
            <person name="Ortiz-Lopez F.J."/>
            <person name="Bills G.F."/>
            <person name="Liu X."/>
            <person name="An Z."/>
        </authorList>
    </citation>
    <scope>NUCLEOTIDE SEQUENCE [LARGE SCALE GENOMIC DNA]</scope>
    <source>
        <strain evidence="3">ATCC 20868 / MF5171</strain>
    </source>
</reference>
<evidence type="ECO:0000259" key="1">
    <source>
        <dbReference type="Pfam" id="PF00975"/>
    </source>
</evidence>
<dbReference type="GO" id="GO:0016787">
    <property type="term" value="F:hydrolase activity"/>
    <property type="evidence" value="ECO:0007669"/>
    <property type="project" value="UniProtKB-KW"/>
</dbReference>
<dbReference type="Proteomes" id="UP000016922">
    <property type="component" value="Unassembled WGS sequence"/>
</dbReference>
<dbReference type="KEGG" id="glz:GLAREA_09561"/>